<dbReference type="AlphaFoldDB" id="A0A329TVS8"/>
<dbReference type="InterPro" id="IPR048496">
    <property type="entry name" value="DUF1846_N"/>
</dbReference>
<dbReference type="Gene3D" id="1.20.1570.10">
    <property type="entry name" value="dip2346 domain like"/>
    <property type="match status" value="1"/>
</dbReference>
<dbReference type="Pfam" id="PF20921">
    <property type="entry name" value="DUF1846_C"/>
    <property type="match status" value="1"/>
</dbReference>
<dbReference type="InterPro" id="IPR048441">
    <property type="entry name" value="DUF1846_C"/>
</dbReference>
<protein>
    <submittedName>
        <fullName evidence="3">Uncharacterized protein</fullName>
    </submittedName>
</protein>
<evidence type="ECO:0000259" key="2">
    <source>
        <dbReference type="Pfam" id="PF20921"/>
    </source>
</evidence>
<proteinExistence type="predicted"/>
<gene>
    <name evidence="3" type="ORF">C4N26_09880</name>
</gene>
<reference evidence="3 4" key="1">
    <citation type="submission" date="2018-02" db="EMBL/GenBank/DDBJ databases">
        <title>Complete genome sequencing of Faecalibacterium prausnitzii strains isolated from the human gut.</title>
        <authorList>
            <person name="Fitzgerald B.C."/>
            <person name="Shkoporov A.N."/>
            <person name="Ross P.R."/>
            <person name="Hill C."/>
        </authorList>
    </citation>
    <scope>NUCLEOTIDE SEQUENCE [LARGE SCALE GENOMIC DNA]</scope>
    <source>
        <strain evidence="3 4">APC942/32-1</strain>
    </source>
</reference>
<dbReference type="EMBL" id="PRLB01000009">
    <property type="protein sequence ID" value="RAW53682.1"/>
    <property type="molecule type" value="Genomic_DNA"/>
</dbReference>
<dbReference type="Pfam" id="PF08903">
    <property type="entry name" value="DUF1846"/>
    <property type="match status" value="1"/>
</dbReference>
<name>A0A329TVS8_9FIRM</name>
<dbReference type="Gene3D" id="3.40.140.40">
    <property type="entry name" value="Domain of unknown function (DUF1846), C-terminal subdomain"/>
    <property type="match status" value="1"/>
</dbReference>
<dbReference type="Proteomes" id="UP000251144">
    <property type="component" value="Unassembled WGS sequence"/>
</dbReference>
<dbReference type="Gene3D" id="3.10.630.10">
    <property type="entry name" value="dip2346 domain like"/>
    <property type="match status" value="1"/>
</dbReference>
<comment type="caution">
    <text evidence="3">The sequence shown here is derived from an EMBL/GenBank/DDBJ whole genome shotgun (WGS) entry which is preliminary data.</text>
</comment>
<evidence type="ECO:0000259" key="1">
    <source>
        <dbReference type="Pfam" id="PF08903"/>
    </source>
</evidence>
<sequence length="496" mass="54804">MKKGFDNAKYLQMQSQHIRERIAQFDNKLYLEFGGKLFDDYHASRVLPGFEPDSKLQMLLQLKEQAEIVIVISAQDIISSKVRGDYGITYDLDVLRLIDAFQGMGLFVGSVCVTMYTAAPEVEAFEHKLNSVGVRTFRHYKIPGYPNDVARIVSDEGYGKNDYIETQRPLVVITAPGPGSGKMATCLSQLYHEHKRGVKAGYAKFETFPIWNLPLKHPVNLAYEAATADLNDVNMIDPFHLEAYGVTTVNYNRDIEIFPVVNAMFELIAGKSPYKSPTDMGVNMAGNCIVDDEVCREASRNEIIRRYFKALCDHKTGKNVDSEIFKLELLLNQAGLAVGDRAVEKQAHAVAERTGGAPAAAIELPDGTVVTGKNGPLLGAASSALLNALKKLAGIDHEIDLVSARAIEPIQTLKTNYLGSRNPRLHTDEILIALSSSAAENETAAVALQQLSKLKGCDMHSTVILSSVDTDTIKRLGMYLTCEPAYEQEDRKYHKK</sequence>
<evidence type="ECO:0000313" key="4">
    <source>
        <dbReference type="Proteomes" id="UP000251144"/>
    </source>
</evidence>
<feature type="domain" description="DUF1846" evidence="1">
    <location>
        <begin position="4"/>
        <end position="334"/>
    </location>
</feature>
<accession>A0A329TVS8</accession>
<dbReference type="RefSeq" id="WP_158401272.1">
    <property type="nucleotide sequence ID" value="NZ_PRLB01000009.1"/>
</dbReference>
<organism evidence="3 4">
    <name type="scientific">Faecalibacterium prausnitzii</name>
    <dbReference type="NCBI Taxonomy" id="853"/>
    <lineage>
        <taxon>Bacteria</taxon>
        <taxon>Bacillati</taxon>
        <taxon>Bacillota</taxon>
        <taxon>Clostridia</taxon>
        <taxon>Eubacteriales</taxon>
        <taxon>Oscillospiraceae</taxon>
        <taxon>Faecalibacterium</taxon>
    </lineage>
</organism>
<feature type="domain" description="DUF1846" evidence="2">
    <location>
        <begin position="340"/>
        <end position="489"/>
    </location>
</feature>
<evidence type="ECO:0000313" key="3">
    <source>
        <dbReference type="EMBL" id="RAW53682.1"/>
    </source>
</evidence>
<dbReference type="NCBIfam" id="NF010184">
    <property type="entry name" value="PRK13663.1"/>
    <property type="match status" value="1"/>
</dbReference>
<dbReference type="OrthoDB" id="9803572at2"/>